<dbReference type="Proteomes" id="UP001500194">
    <property type="component" value="Unassembled WGS sequence"/>
</dbReference>
<dbReference type="RefSeq" id="WP_227260763.1">
    <property type="nucleotide sequence ID" value="NZ_BAAADU010000002.1"/>
</dbReference>
<dbReference type="InterPro" id="IPR029044">
    <property type="entry name" value="Nucleotide-diphossugar_trans"/>
</dbReference>
<keyword evidence="1" id="KW-0808">Transferase</keyword>
<gene>
    <name evidence="1" type="ORF">GCM10009019_15530</name>
</gene>
<evidence type="ECO:0000313" key="1">
    <source>
        <dbReference type="EMBL" id="GAA0653109.1"/>
    </source>
</evidence>
<protein>
    <submittedName>
        <fullName evidence="1">Glycosyl transferase family 2</fullName>
    </submittedName>
</protein>
<evidence type="ECO:0000313" key="2">
    <source>
        <dbReference type="Proteomes" id="UP001500194"/>
    </source>
</evidence>
<dbReference type="GeneID" id="68573770"/>
<sequence length="364" mass="39605">MDYTQERVATLHDYGDAHPDAPTERATVVVPMTEREYGGLAPESVLSTLETLDVGRVVVPLRASAEKAGAFAEWLASFDLPLDVLWCNGPRVADLLDEHDLNGDAGKGRDIWLALGVAADADFLAVHDADTKTYSPRDVPKLLHPLNSGFDFVKGYYARVENQRLYGRLFRLCYEPLVDALDARNDEPILDYLGAFRYALAGECAMTGEVARSIRVPRTWGLEVGTLGEAYDAAGFDGTAQADLGRYEHDHRAVSGPSGLSDMSAGVVAALLRACEEHGVDVDYDTLPERYRETARRYVRGYAADAAFNGLDYDAADERAQVETYADAVRPPDGDDRLPAWADTALSPDAVREAAAADLDAVDS</sequence>
<dbReference type="AlphaFoldDB" id="A0AAV3T2B3"/>
<dbReference type="SUPFAM" id="SSF53448">
    <property type="entry name" value="Nucleotide-diphospho-sugar transferases"/>
    <property type="match status" value="1"/>
</dbReference>
<proteinExistence type="predicted"/>
<accession>A0AAV3T2B3</accession>
<dbReference type="GO" id="GO:0016740">
    <property type="term" value="F:transferase activity"/>
    <property type="evidence" value="ECO:0007669"/>
    <property type="project" value="UniProtKB-KW"/>
</dbReference>
<keyword evidence="2" id="KW-1185">Reference proteome</keyword>
<comment type="caution">
    <text evidence="1">The sequence shown here is derived from an EMBL/GenBank/DDBJ whole genome shotgun (WGS) entry which is preliminary data.</text>
</comment>
<organism evidence="1 2">
    <name type="scientific">Salarchaeum japonicum</name>
    <dbReference type="NCBI Taxonomy" id="555573"/>
    <lineage>
        <taxon>Archaea</taxon>
        <taxon>Methanobacteriati</taxon>
        <taxon>Methanobacteriota</taxon>
        <taxon>Stenosarchaea group</taxon>
        <taxon>Halobacteria</taxon>
        <taxon>Halobacteriales</taxon>
        <taxon>Halobacteriaceae</taxon>
    </lineage>
</organism>
<dbReference type="Gene3D" id="3.90.550.10">
    <property type="entry name" value="Spore Coat Polysaccharide Biosynthesis Protein SpsA, Chain A"/>
    <property type="match status" value="1"/>
</dbReference>
<reference evidence="1 2" key="1">
    <citation type="journal article" date="2019" name="Int. J. Syst. Evol. Microbiol.">
        <title>The Global Catalogue of Microorganisms (GCM) 10K type strain sequencing project: providing services to taxonomists for standard genome sequencing and annotation.</title>
        <authorList>
            <consortium name="The Broad Institute Genomics Platform"/>
            <consortium name="The Broad Institute Genome Sequencing Center for Infectious Disease"/>
            <person name="Wu L."/>
            <person name="Ma J."/>
        </authorList>
    </citation>
    <scope>NUCLEOTIDE SEQUENCE [LARGE SCALE GENOMIC DNA]</scope>
    <source>
        <strain evidence="1 2">JCM 16327</strain>
    </source>
</reference>
<name>A0AAV3T2B3_9EURY</name>
<dbReference type="EMBL" id="BAAADU010000002">
    <property type="protein sequence ID" value="GAA0653109.1"/>
    <property type="molecule type" value="Genomic_DNA"/>
</dbReference>